<gene>
    <name evidence="11" type="ORF">GCM10007940_16800</name>
</gene>
<keyword evidence="8" id="KW-0325">Glycoprotein</keyword>
<protein>
    <recommendedName>
        <fullName evidence="10">Disease resistance R13L4/SHOC-2-like LRR domain-containing protein</fullName>
    </recommendedName>
</protein>
<dbReference type="GO" id="GO:0016020">
    <property type="term" value="C:membrane"/>
    <property type="evidence" value="ECO:0007669"/>
    <property type="project" value="UniProtKB-SubCell"/>
</dbReference>
<evidence type="ECO:0000259" key="10">
    <source>
        <dbReference type="Pfam" id="PF23598"/>
    </source>
</evidence>
<dbReference type="InterPro" id="IPR055414">
    <property type="entry name" value="LRR_R13L4/SHOC2-like"/>
</dbReference>
<evidence type="ECO:0000256" key="3">
    <source>
        <dbReference type="ARBA" id="ARBA00022692"/>
    </source>
</evidence>
<evidence type="ECO:0000256" key="9">
    <source>
        <dbReference type="SAM" id="SignalP"/>
    </source>
</evidence>
<dbReference type="FunFam" id="3.80.10.10:FF:000041">
    <property type="entry name" value="LRR receptor-like serine/threonine-protein kinase ERECTA"/>
    <property type="match status" value="1"/>
</dbReference>
<evidence type="ECO:0000256" key="7">
    <source>
        <dbReference type="ARBA" id="ARBA00023136"/>
    </source>
</evidence>
<reference evidence="11" key="1">
    <citation type="journal article" date="2014" name="Int. J. Syst. Evol. Microbiol.">
        <title>Complete genome sequence of Corynebacterium casei LMG S-19264T (=DSM 44701T), isolated from a smear-ripened cheese.</title>
        <authorList>
            <consortium name="US DOE Joint Genome Institute (JGI-PGF)"/>
            <person name="Walter F."/>
            <person name="Albersmeier A."/>
            <person name="Kalinowski J."/>
            <person name="Ruckert C."/>
        </authorList>
    </citation>
    <scope>NUCLEOTIDE SEQUENCE</scope>
    <source>
        <strain evidence="11">NBRC 108769</strain>
    </source>
</reference>
<evidence type="ECO:0000256" key="8">
    <source>
        <dbReference type="ARBA" id="ARBA00023180"/>
    </source>
</evidence>
<keyword evidence="4 9" id="KW-0732">Signal</keyword>
<evidence type="ECO:0000313" key="12">
    <source>
        <dbReference type="Proteomes" id="UP001156666"/>
    </source>
</evidence>
<keyword evidence="2" id="KW-0433">Leucine-rich repeat</keyword>
<accession>A0AA37SNS5</accession>
<evidence type="ECO:0000256" key="6">
    <source>
        <dbReference type="ARBA" id="ARBA00022989"/>
    </source>
</evidence>
<reference evidence="11" key="2">
    <citation type="submission" date="2023-01" db="EMBL/GenBank/DDBJ databases">
        <title>Draft genome sequence of Portibacter lacus strain NBRC 108769.</title>
        <authorList>
            <person name="Sun Q."/>
            <person name="Mori K."/>
        </authorList>
    </citation>
    <scope>NUCLEOTIDE SEQUENCE</scope>
    <source>
        <strain evidence="11">NBRC 108769</strain>
    </source>
</reference>
<keyword evidence="5" id="KW-0677">Repeat</keyword>
<comment type="caution">
    <text evidence="11">The sequence shown here is derived from an EMBL/GenBank/DDBJ whole genome shotgun (WGS) entry which is preliminary data.</text>
</comment>
<dbReference type="FunFam" id="3.80.10.10:FF:000233">
    <property type="entry name" value="Leucine-rich repeat receptor-like protein kinase TDR"/>
    <property type="match status" value="1"/>
</dbReference>
<keyword evidence="6" id="KW-1133">Transmembrane helix</keyword>
<organism evidence="11 12">
    <name type="scientific">Portibacter lacus</name>
    <dbReference type="NCBI Taxonomy" id="1099794"/>
    <lineage>
        <taxon>Bacteria</taxon>
        <taxon>Pseudomonadati</taxon>
        <taxon>Bacteroidota</taxon>
        <taxon>Saprospiria</taxon>
        <taxon>Saprospirales</taxon>
        <taxon>Haliscomenobacteraceae</taxon>
        <taxon>Portibacter</taxon>
    </lineage>
</organism>
<evidence type="ECO:0000256" key="5">
    <source>
        <dbReference type="ARBA" id="ARBA00022737"/>
    </source>
</evidence>
<evidence type="ECO:0000256" key="2">
    <source>
        <dbReference type="ARBA" id="ARBA00022614"/>
    </source>
</evidence>
<evidence type="ECO:0000256" key="1">
    <source>
        <dbReference type="ARBA" id="ARBA00004167"/>
    </source>
</evidence>
<dbReference type="RefSeq" id="WP_235290756.1">
    <property type="nucleotide sequence ID" value="NZ_BSOH01000007.1"/>
</dbReference>
<dbReference type="InterPro" id="IPR032675">
    <property type="entry name" value="LRR_dom_sf"/>
</dbReference>
<dbReference type="InterPro" id="IPR003591">
    <property type="entry name" value="Leu-rich_rpt_typical-subtyp"/>
</dbReference>
<dbReference type="Gene3D" id="3.80.10.10">
    <property type="entry name" value="Ribonuclease Inhibitor"/>
    <property type="match status" value="2"/>
</dbReference>
<feature type="signal peptide" evidence="9">
    <location>
        <begin position="1"/>
        <end position="27"/>
    </location>
</feature>
<name>A0AA37SNS5_9BACT</name>
<dbReference type="SUPFAM" id="SSF52047">
    <property type="entry name" value="RNI-like"/>
    <property type="match status" value="1"/>
</dbReference>
<keyword evidence="7" id="KW-0472">Membrane</keyword>
<dbReference type="SMART" id="SM00369">
    <property type="entry name" value="LRR_TYP"/>
    <property type="match status" value="7"/>
</dbReference>
<sequence length="1818" mass="199966">MRIFFKLKYAFLAVLSSILLITTDGPAASAPPCDMPDHPDYAPLMALYNATDGPNWNNSTGWGEDCDVCGWYGVSCLSNDRVHLVQLPRNDLKGNLPIEIGDLDSLKILRLRDNEISGDIPLELSNAKIIYELDLGGNDFTGNFPEVVFNLLNLKKLNLSFNDFTGNIPNNFQTSSQLEFFWVQINNLSGEIPSSLYDIKSLEEIHISGNSIAGILSPDIGKLSNLKELHINNTQIGGFIPPEIENAESLIELQIQNSNLEGSLPIELFNLENLENLDLRGNHITGGIDRNVNNLINIKILDLSNNNLSDTLPNNLSNLVNLQILKLGRNNFTGKIPTDIYSLSSLKTIEINNNNLVDSMSSAIANLSNLEGLNFSRNQLYGRIPDVIGTLEKLKLLYLHVNSFTGEYPESLGDMLSIQAMYINDNYLEGCYPASYQNLCSITSPLISSYCNFENPTFAEFCAGEPCNNTLNMSASNLSVCEGETVSMQPGSNYSNYQWSEPNQTSKTLTTTVTTSKYFYLTVTNSRGCTKTDSIFIHVTSTDPGAESAEICPGKTVEINGEVFDEIGFFQQLIPSPGSCDSIVNVTITQKEGTTGTYAETICPGTMTTINGQDFGVGESIQTIDNQAGCDSVISITISEYPTYETNLAYEVCEGGTYNFEGMELSVGLTTLELTSEFNCDSIINIDISEKSNSYETITGSFCSNSQVEINNEFFDVADTYIRTLTNNEGCDSVLTIIVTEKETSTGMVEATICEGDSVLIAGNYYKEGGTFNRALTNAVECDSFLNISITLLPSEITNLNEFICSEESFEIGTESFNTSGQYVVTLTNQFGCDSIINLNLNIISGEDQTINATTCEGSPYEFAGELYVHSITVMDSIVINGCKSLTTLNLEVIEPVSYEYDQFICEGNVQYFYGYFYDADTSLSVTLNTKSGCDSIVTMHLFVTENKVVTIDTFICEGSTLYFDNQFYDSPGTIEIPRKTSYGCDSLTYLNIDLYESETDTFYAEVCEGNTTEFFGDSYGVGEHAGTYDDGNCLQHFNLVISEVNKLRYDEVLFLCSGSQLQFMDEIYDQGGLYHLDEDVNDCEILEDLIVLEKSSSSLIIPQVFCAGSNFELGGEIIETSGIYPVSTNEGCTDKFVSILFVSGEKITIEETIQEGEGFEFGDVVYTDSGVYEITVGSEYGCSTIIELILLVEKCEGIRTEYRTLCAGESIQFYDQNISSSGIYEYHKPLEIGCDSIIQLDATFVPEVDFSIIGETFLCAGSETTLSGPEGYRYLWNNGAETSSIIISDGGKYELTIYNENNCATTAEIVVEEVRFPSEALGIIVEDPSTCEAVDGEISIDIEMTENYLYSIDGGATFQESNTFTQLSNGSYNIVLSDLLERCKKALETPVVIESDGVPQIKEINITPINDCNNQLGSIEIIPADAFENYQYSIDNGANWSEQGLFENLESGVYQVLLGEEGSLCINNLSSPIELENIGNLSAEIQVDENVSCAAASDGMASVQILQGEAPFNITWSNGGSSLIQNNLSVGNHEITITDANNCEQVLEIQLDAPDIEDVLSAFQDTIICTNETLVYEMDTSFNYILFKESEVYYEGRYPEISETGTYQIVIENGSSCVADKFIEVNEIDLSALGIDFLLSTEAVKGVEVIAVNVSDPMPDNFEWMYDSSGIKVNTIDPFSSGFTFEGSGDYEISILTEVNGCLARFDKTIVVYPDSSHLGTYEEPETAFDIDRFGSWKVFENPNNGQFNVEINVGTGKVPIRLAVYDIYGGLIENRTIRGKRKYLESFNLAGAGTGIYTVVLSAFGKQFSKNILIVK</sequence>
<dbReference type="InterPro" id="IPR001611">
    <property type="entry name" value="Leu-rich_rpt"/>
</dbReference>
<keyword evidence="3" id="KW-0812">Transmembrane</keyword>
<comment type="subcellular location">
    <subcellularLocation>
        <location evidence="1">Membrane</location>
        <topology evidence="1">Single-pass membrane protein</topology>
    </subcellularLocation>
</comment>
<dbReference type="Pfam" id="PF23598">
    <property type="entry name" value="LRR_14"/>
    <property type="match status" value="1"/>
</dbReference>
<dbReference type="EMBL" id="BSOH01000007">
    <property type="protein sequence ID" value="GLR17065.1"/>
    <property type="molecule type" value="Genomic_DNA"/>
</dbReference>
<feature type="chain" id="PRO_5041345043" description="Disease resistance R13L4/SHOC-2-like LRR domain-containing protein" evidence="9">
    <location>
        <begin position="28"/>
        <end position="1818"/>
    </location>
</feature>
<dbReference type="PANTHER" id="PTHR47988">
    <property type="entry name" value="SOMATIC EMBRYOGENESIS RECEPTOR KINASE 1"/>
    <property type="match status" value="1"/>
</dbReference>
<evidence type="ECO:0000313" key="11">
    <source>
        <dbReference type="EMBL" id="GLR17065.1"/>
    </source>
</evidence>
<proteinExistence type="predicted"/>
<keyword evidence="12" id="KW-1185">Reference proteome</keyword>
<dbReference type="PROSITE" id="PS51450">
    <property type="entry name" value="LRR"/>
    <property type="match status" value="1"/>
</dbReference>
<dbReference type="Pfam" id="PF00560">
    <property type="entry name" value="LRR_1"/>
    <property type="match status" value="3"/>
</dbReference>
<dbReference type="Proteomes" id="UP001156666">
    <property type="component" value="Unassembled WGS sequence"/>
</dbReference>
<feature type="domain" description="Disease resistance R13L4/SHOC-2-like LRR" evidence="10">
    <location>
        <begin position="291"/>
        <end position="424"/>
    </location>
</feature>
<evidence type="ECO:0000256" key="4">
    <source>
        <dbReference type="ARBA" id="ARBA00022729"/>
    </source>
</evidence>